<dbReference type="EMBL" id="JABSTQ010010702">
    <property type="protein sequence ID" value="KAG0418763.1"/>
    <property type="molecule type" value="Genomic_DNA"/>
</dbReference>
<protein>
    <submittedName>
        <fullName evidence="1">Uncharacterized protein</fullName>
    </submittedName>
</protein>
<evidence type="ECO:0000313" key="1">
    <source>
        <dbReference type="EMBL" id="KAG0418763.1"/>
    </source>
</evidence>
<evidence type="ECO:0000313" key="2">
    <source>
        <dbReference type="Proteomes" id="UP000805193"/>
    </source>
</evidence>
<accession>A0AC60PFG9</accession>
<feature type="non-terminal residue" evidence="1">
    <location>
        <position position="488"/>
    </location>
</feature>
<comment type="caution">
    <text evidence="1">The sequence shown here is derived from an EMBL/GenBank/DDBJ whole genome shotgun (WGS) entry which is preliminary data.</text>
</comment>
<proteinExistence type="predicted"/>
<reference evidence="1 2" key="1">
    <citation type="journal article" date="2020" name="Cell">
        <title>Large-Scale Comparative Analyses of Tick Genomes Elucidate Their Genetic Diversity and Vector Capacities.</title>
        <authorList>
            <consortium name="Tick Genome and Microbiome Consortium (TIGMIC)"/>
            <person name="Jia N."/>
            <person name="Wang J."/>
            <person name="Shi W."/>
            <person name="Du L."/>
            <person name="Sun Y."/>
            <person name="Zhan W."/>
            <person name="Jiang J.F."/>
            <person name="Wang Q."/>
            <person name="Zhang B."/>
            <person name="Ji P."/>
            <person name="Bell-Sakyi L."/>
            <person name="Cui X.M."/>
            <person name="Yuan T.T."/>
            <person name="Jiang B.G."/>
            <person name="Yang W.F."/>
            <person name="Lam T.T."/>
            <person name="Chang Q.C."/>
            <person name="Ding S.J."/>
            <person name="Wang X.J."/>
            <person name="Zhu J.G."/>
            <person name="Ruan X.D."/>
            <person name="Zhao L."/>
            <person name="Wei J.T."/>
            <person name="Ye R.Z."/>
            <person name="Que T.C."/>
            <person name="Du C.H."/>
            <person name="Zhou Y.H."/>
            <person name="Cheng J.X."/>
            <person name="Dai P.F."/>
            <person name="Guo W.B."/>
            <person name="Han X.H."/>
            <person name="Huang E.J."/>
            <person name="Li L.F."/>
            <person name="Wei W."/>
            <person name="Gao Y.C."/>
            <person name="Liu J.Z."/>
            <person name="Shao H.Z."/>
            <person name="Wang X."/>
            <person name="Wang C.C."/>
            <person name="Yang T.C."/>
            <person name="Huo Q.B."/>
            <person name="Li W."/>
            <person name="Chen H.Y."/>
            <person name="Chen S.E."/>
            <person name="Zhou L.G."/>
            <person name="Ni X.B."/>
            <person name="Tian J.H."/>
            <person name="Sheng Y."/>
            <person name="Liu T."/>
            <person name="Pan Y.S."/>
            <person name="Xia L.Y."/>
            <person name="Li J."/>
            <person name="Zhao F."/>
            <person name="Cao W.C."/>
        </authorList>
    </citation>
    <scope>NUCLEOTIDE SEQUENCE [LARGE SCALE GENOMIC DNA]</scope>
    <source>
        <strain evidence="1">Iper-2018</strain>
    </source>
</reference>
<gene>
    <name evidence="1" type="ORF">HPB47_004599</name>
</gene>
<keyword evidence="2" id="KW-1185">Reference proteome</keyword>
<organism evidence="1 2">
    <name type="scientific">Ixodes persulcatus</name>
    <name type="common">Taiga tick</name>
    <dbReference type="NCBI Taxonomy" id="34615"/>
    <lineage>
        <taxon>Eukaryota</taxon>
        <taxon>Metazoa</taxon>
        <taxon>Ecdysozoa</taxon>
        <taxon>Arthropoda</taxon>
        <taxon>Chelicerata</taxon>
        <taxon>Arachnida</taxon>
        <taxon>Acari</taxon>
        <taxon>Parasitiformes</taxon>
        <taxon>Ixodida</taxon>
        <taxon>Ixodoidea</taxon>
        <taxon>Ixodidae</taxon>
        <taxon>Ixodinae</taxon>
        <taxon>Ixodes</taxon>
    </lineage>
</organism>
<name>A0AC60PFG9_IXOPE</name>
<dbReference type="Proteomes" id="UP000805193">
    <property type="component" value="Unassembled WGS sequence"/>
</dbReference>
<sequence>MRSIWSRAVVLRRAVDSGVRICSLHFRSEDFEQHFHVSRSRSEAATEELVVGLGRLRKAPIQSSASLPASPVQSAPPQRKSCYCACAPIALNVEFRRCGTAKTIYENSLIIVKSLPKVNTRPSAHQRRFRAVVPRRSLAVTKPETCCYLFYIASPNETSFEKLQDVPDYIVQAVPLFVVFVILELAFNLLHSKRDRFQIDDGLTSVSQGMLQELSRIFSEGAVLASYVYVYNNYRIVTLPWNSVFTWFFALLAVDFAYYWVHRCGHEMNLAWAGHQVHHSSEFYNLTTALRQSVLQAYFDPVLYMPLALVLSPSAYLVHHQFNRLYQFLIHTEAVQTLGPLEYFLNTPSHHRVHHGRDRYCIDKNYGGTLIIWDRMFGTFEAERCRPAYGLTHPVNTFDPWTLQVHQLQHIWNQVWKLEGIGNKLSAIFKGPGWEPGKPRLGDPNDIPDVSRPVEPYASKTSALCKFYVCAHFTLLILGYVRLNHLKG</sequence>